<dbReference type="EMBL" id="JASCZI010181430">
    <property type="protein sequence ID" value="MED6183384.1"/>
    <property type="molecule type" value="Genomic_DNA"/>
</dbReference>
<comment type="caution">
    <text evidence="2">The sequence shown here is derived from an EMBL/GenBank/DDBJ whole genome shotgun (WGS) entry which is preliminary data.</text>
</comment>
<feature type="compositionally biased region" description="Basic residues" evidence="1">
    <location>
        <begin position="195"/>
        <end position="207"/>
    </location>
</feature>
<feature type="region of interest" description="Disordered" evidence="1">
    <location>
        <begin position="344"/>
        <end position="371"/>
    </location>
</feature>
<feature type="compositionally biased region" description="Polar residues" evidence="1">
    <location>
        <begin position="362"/>
        <end position="371"/>
    </location>
</feature>
<feature type="region of interest" description="Disordered" evidence="1">
    <location>
        <begin position="425"/>
        <end position="468"/>
    </location>
</feature>
<gene>
    <name evidence="2" type="ORF">PIB30_037387</name>
</gene>
<accession>A0ABU6WDL9</accession>
<reference evidence="2 3" key="1">
    <citation type="journal article" date="2023" name="Plants (Basel)">
        <title>Bridging the Gap: Combining Genomics and Transcriptomics Approaches to Understand Stylosanthes scabra, an Orphan Legume from the Brazilian Caatinga.</title>
        <authorList>
            <person name="Ferreira-Neto J.R.C."/>
            <person name="da Silva M.D."/>
            <person name="Binneck E."/>
            <person name="de Melo N.F."/>
            <person name="da Silva R.H."/>
            <person name="de Melo A.L.T.M."/>
            <person name="Pandolfi V."/>
            <person name="Bustamante F.O."/>
            <person name="Brasileiro-Vidal A.C."/>
            <person name="Benko-Iseppon A.M."/>
        </authorList>
    </citation>
    <scope>NUCLEOTIDE SEQUENCE [LARGE SCALE GENOMIC DNA]</scope>
    <source>
        <tissue evidence="2">Leaves</tissue>
    </source>
</reference>
<protein>
    <submittedName>
        <fullName evidence="2">Uncharacterized protein</fullName>
    </submittedName>
</protein>
<sequence>MGMMLDQNSSSSCPFPPGFGPPKEGSHIHKELTDKENRGLTREGTEENRSEENGNSPASFDVLSESDESETFDAEAKETKDASKEAVMKEGEDIETWYDGWGRRRSPEVMVTVHACWDQRGTRQYYDWYVGAAAGIRFLTWAVDLNDPRWNMALPDLPAEPVHARDELTMPDDAPAPRRRTTREPPPRTAVPARGRVRRREQRRRTRMLLAGAAAQMDEERAEEEQEYADQEEVGAGEEDGDEAHDQAGGDVGGEAAHDDLGFQIPFPSGSPSGLISFSPEPARQFPSPYHAGTSSGHQIFHEQQGGFTPQTQDQACLDMAYQIQTYPPDQLASLVASFRASRNMGSDHASGSGQHLPPPTTTQAEHGTWVPTYSSPPVVGYPVFDPARIGHEWATPPSYDAPTSYHSHVSTPQHFSALVPTITQPVHDQDPSTAAEPVPVPPPRRSHRIGRPPACGTGGHLHGRGTQ</sequence>
<feature type="region of interest" description="Disordered" evidence="1">
    <location>
        <begin position="1"/>
        <end position="88"/>
    </location>
</feature>
<keyword evidence="3" id="KW-1185">Reference proteome</keyword>
<name>A0ABU6WDL9_9FABA</name>
<evidence type="ECO:0000256" key="1">
    <source>
        <dbReference type="SAM" id="MobiDB-lite"/>
    </source>
</evidence>
<feature type="compositionally biased region" description="Acidic residues" evidence="1">
    <location>
        <begin position="64"/>
        <end position="73"/>
    </location>
</feature>
<organism evidence="2 3">
    <name type="scientific">Stylosanthes scabra</name>
    <dbReference type="NCBI Taxonomy" id="79078"/>
    <lineage>
        <taxon>Eukaryota</taxon>
        <taxon>Viridiplantae</taxon>
        <taxon>Streptophyta</taxon>
        <taxon>Embryophyta</taxon>
        <taxon>Tracheophyta</taxon>
        <taxon>Spermatophyta</taxon>
        <taxon>Magnoliopsida</taxon>
        <taxon>eudicotyledons</taxon>
        <taxon>Gunneridae</taxon>
        <taxon>Pentapetalae</taxon>
        <taxon>rosids</taxon>
        <taxon>fabids</taxon>
        <taxon>Fabales</taxon>
        <taxon>Fabaceae</taxon>
        <taxon>Papilionoideae</taxon>
        <taxon>50 kb inversion clade</taxon>
        <taxon>dalbergioids sensu lato</taxon>
        <taxon>Dalbergieae</taxon>
        <taxon>Pterocarpus clade</taxon>
        <taxon>Stylosanthes</taxon>
    </lineage>
</organism>
<feature type="compositionally biased region" description="Acidic residues" evidence="1">
    <location>
        <begin position="220"/>
        <end position="243"/>
    </location>
</feature>
<evidence type="ECO:0000313" key="2">
    <source>
        <dbReference type="EMBL" id="MED6183384.1"/>
    </source>
</evidence>
<dbReference type="Proteomes" id="UP001341840">
    <property type="component" value="Unassembled WGS sequence"/>
</dbReference>
<proteinExistence type="predicted"/>
<feature type="region of interest" description="Disordered" evidence="1">
    <location>
        <begin position="163"/>
        <end position="261"/>
    </location>
</feature>
<feature type="compositionally biased region" description="Basic and acidic residues" evidence="1">
    <location>
        <begin position="24"/>
        <end position="52"/>
    </location>
</feature>
<feature type="compositionally biased region" description="Basic and acidic residues" evidence="1">
    <location>
        <begin position="74"/>
        <end position="88"/>
    </location>
</feature>
<evidence type="ECO:0000313" key="3">
    <source>
        <dbReference type="Proteomes" id="UP001341840"/>
    </source>
</evidence>
<feature type="compositionally biased region" description="Gly residues" evidence="1">
    <location>
        <begin position="457"/>
        <end position="468"/>
    </location>
</feature>